<dbReference type="AlphaFoldDB" id="A0A3N4M7L6"/>
<name>A0A3N4M7L6_9PEZI</name>
<evidence type="ECO:0000313" key="4">
    <source>
        <dbReference type="EMBL" id="RPB29698.1"/>
    </source>
</evidence>
<proteinExistence type="predicted"/>
<dbReference type="PANTHER" id="PTHR24171">
    <property type="entry name" value="ANKYRIN REPEAT DOMAIN-CONTAINING PROTEIN 39-RELATED"/>
    <property type="match status" value="1"/>
</dbReference>
<accession>A0A3N4M7L6</accession>
<feature type="repeat" description="ANK" evidence="3">
    <location>
        <begin position="21"/>
        <end position="53"/>
    </location>
</feature>
<keyword evidence="5" id="KW-1185">Reference proteome</keyword>
<dbReference type="SMART" id="SM00248">
    <property type="entry name" value="ANK"/>
    <property type="match status" value="2"/>
</dbReference>
<dbReference type="PROSITE" id="PS50297">
    <property type="entry name" value="ANK_REP_REGION"/>
    <property type="match status" value="2"/>
</dbReference>
<dbReference type="InterPro" id="IPR036770">
    <property type="entry name" value="Ankyrin_rpt-contain_sf"/>
</dbReference>
<evidence type="ECO:0000313" key="5">
    <source>
        <dbReference type="Proteomes" id="UP000267821"/>
    </source>
</evidence>
<organism evidence="4 5">
    <name type="scientific">Terfezia boudieri ATCC MYA-4762</name>
    <dbReference type="NCBI Taxonomy" id="1051890"/>
    <lineage>
        <taxon>Eukaryota</taxon>
        <taxon>Fungi</taxon>
        <taxon>Dikarya</taxon>
        <taxon>Ascomycota</taxon>
        <taxon>Pezizomycotina</taxon>
        <taxon>Pezizomycetes</taxon>
        <taxon>Pezizales</taxon>
        <taxon>Pezizaceae</taxon>
        <taxon>Terfezia</taxon>
    </lineage>
</organism>
<feature type="repeat" description="ANK" evidence="3">
    <location>
        <begin position="54"/>
        <end position="74"/>
    </location>
</feature>
<reference evidence="4 5" key="1">
    <citation type="journal article" date="2018" name="Nat. Ecol. Evol.">
        <title>Pezizomycetes genomes reveal the molecular basis of ectomycorrhizal truffle lifestyle.</title>
        <authorList>
            <person name="Murat C."/>
            <person name="Payen T."/>
            <person name="Noel B."/>
            <person name="Kuo A."/>
            <person name="Morin E."/>
            <person name="Chen J."/>
            <person name="Kohler A."/>
            <person name="Krizsan K."/>
            <person name="Balestrini R."/>
            <person name="Da Silva C."/>
            <person name="Montanini B."/>
            <person name="Hainaut M."/>
            <person name="Levati E."/>
            <person name="Barry K.W."/>
            <person name="Belfiori B."/>
            <person name="Cichocki N."/>
            <person name="Clum A."/>
            <person name="Dockter R.B."/>
            <person name="Fauchery L."/>
            <person name="Guy J."/>
            <person name="Iotti M."/>
            <person name="Le Tacon F."/>
            <person name="Lindquist E.A."/>
            <person name="Lipzen A."/>
            <person name="Malagnac F."/>
            <person name="Mello A."/>
            <person name="Molinier V."/>
            <person name="Miyauchi S."/>
            <person name="Poulain J."/>
            <person name="Riccioni C."/>
            <person name="Rubini A."/>
            <person name="Sitrit Y."/>
            <person name="Splivallo R."/>
            <person name="Traeger S."/>
            <person name="Wang M."/>
            <person name="Zifcakova L."/>
            <person name="Wipf D."/>
            <person name="Zambonelli A."/>
            <person name="Paolocci F."/>
            <person name="Nowrousian M."/>
            <person name="Ottonello S."/>
            <person name="Baldrian P."/>
            <person name="Spatafora J.W."/>
            <person name="Henrissat B."/>
            <person name="Nagy L.G."/>
            <person name="Aury J.M."/>
            <person name="Wincker P."/>
            <person name="Grigoriev I.V."/>
            <person name="Bonfante P."/>
            <person name="Martin F.M."/>
        </authorList>
    </citation>
    <scope>NUCLEOTIDE SEQUENCE [LARGE SCALE GENOMIC DNA]</scope>
    <source>
        <strain evidence="4 5">ATCC MYA-4762</strain>
    </source>
</reference>
<dbReference type="STRING" id="1051890.A0A3N4M7L6"/>
<evidence type="ECO:0000256" key="1">
    <source>
        <dbReference type="ARBA" id="ARBA00022737"/>
    </source>
</evidence>
<dbReference type="PROSITE" id="PS50088">
    <property type="entry name" value="ANK_REPEAT"/>
    <property type="match status" value="2"/>
</dbReference>
<dbReference type="OrthoDB" id="20872at2759"/>
<sequence>HPVLVKLLVDEGADIMATTPQGWSALALSAKGGHLKVIQLLLDAKADVKHQDNDGFTPLHWAAQNGHSEVVDKL</sequence>
<dbReference type="SUPFAM" id="SSF48403">
    <property type="entry name" value="Ankyrin repeat"/>
    <property type="match status" value="1"/>
</dbReference>
<protein>
    <submittedName>
        <fullName evidence="4">Ankyrin repeat protein</fullName>
    </submittedName>
</protein>
<dbReference type="Proteomes" id="UP000267821">
    <property type="component" value="Unassembled WGS sequence"/>
</dbReference>
<dbReference type="Pfam" id="PF12796">
    <property type="entry name" value="Ank_2"/>
    <property type="match status" value="1"/>
</dbReference>
<gene>
    <name evidence="4" type="ORF">L211DRAFT_770146</name>
</gene>
<keyword evidence="2 3" id="KW-0040">ANK repeat</keyword>
<dbReference type="InParanoid" id="A0A3N4M7L6"/>
<dbReference type="InterPro" id="IPR002110">
    <property type="entry name" value="Ankyrin_rpt"/>
</dbReference>
<evidence type="ECO:0000256" key="2">
    <source>
        <dbReference type="ARBA" id="ARBA00023043"/>
    </source>
</evidence>
<dbReference type="Gene3D" id="1.25.40.20">
    <property type="entry name" value="Ankyrin repeat-containing domain"/>
    <property type="match status" value="1"/>
</dbReference>
<feature type="non-terminal residue" evidence="4">
    <location>
        <position position="1"/>
    </location>
</feature>
<keyword evidence="1" id="KW-0677">Repeat</keyword>
<feature type="non-terminal residue" evidence="4">
    <location>
        <position position="74"/>
    </location>
</feature>
<evidence type="ECO:0000256" key="3">
    <source>
        <dbReference type="PROSITE-ProRule" id="PRU00023"/>
    </source>
</evidence>
<dbReference type="EMBL" id="ML121527">
    <property type="protein sequence ID" value="RPB29698.1"/>
    <property type="molecule type" value="Genomic_DNA"/>
</dbReference>